<sequence length="176" mass="19311">MQHCFKLTFSAERNLLARPGSSTYSNLMQFAASAMGVVSARIVYSLVIISLGLCSQGLPFRNFCEIELVEVFSHSGSDQFRVSISSRPITTPKGTRVWLKFADGKTSLDFISWGSQVTSVGPSTVRLETNLEKLYDFGIVGTRSSPGVVRVDEVQFQIPGGKIRKCTVVKHIENSA</sequence>
<dbReference type="AlphaFoldDB" id="A0A7S1XGI0"/>
<dbReference type="EMBL" id="HBGH01015427">
    <property type="protein sequence ID" value="CAD9236522.1"/>
    <property type="molecule type" value="Transcribed_RNA"/>
</dbReference>
<reference evidence="1" key="1">
    <citation type="submission" date="2021-01" db="EMBL/GenBank/DDBJ databases">
        <authorList>
            <person name="Corre E."/>
            <person name="Pelletier E."/>
            <person name="Niang G."/>
            <person name="Scheremetjew M."/>
            <person name="Finn R."/>
            <person name="Kale V."/>
            <person name="Holt S."/>
            <person name="Cochrane G."/>
            <person name="Meng A."/>
            <person name="Brown T."/>
            <person name="Cohen L."/>
        </authorList>
    </citation>
    <scope>NUCLEOTIDE SEQUENCE</scope>
    <source>
        <strain evidence="1">SAG 36.94</strain>
    </source>
</reference>
<accession>A0A7S1XGI0</accession>
<proteinExistence type="predicted"/>
<gene>
    <name evidence="1" type="ORF">CCAE0312_LOCUS8618</name>
</gene>
<protein>
    <submittedName>
        <fullName evidence="1">Uncharacterized protein</fullName>
    </submittedName>
</protein>
<organism evidence="1">
    <name type="scientific">Compsopogon caeruleus</name>
    <dbReference type="NCBI Taxonomy" id="31354"/>
    <lineage>
        <taxon>Eukaryota</taxon>
        <taxon>Rhodophyta</taxon>
        <taxon>Compsopogonophyceae</taxon>
        <taxon>Compsopogonales</taxon>
        <taxon>Compsopogonaceae</taxon>
        <taxon>Compsopogon</taxon>
    </lineage>
</organism>
<name>A0A7S1XGI0_9RHOD</name>
<evidence type="ECO:0000313" key="1">
    <source>
        <dbReference type="EMBL" id="CAD9236522.1"/>
    </source>
</evidence>